<dbReference type="RefSeq" id="WP_394305836.1">
    <property type="nucleotide sequence ID" value="NZ_JASKMA010000015.1"/>
</dbReference>
<feature type="region of interest" description="Disordered" evidence="7">
    <location>
        <begin position="151"/>
        <end position="186"/>
    </location>
</feature>
<dbReference type="InterPro" id="IPR036852">
    <property type="entry name" value="Peptidase_S8/S53_dom_sf"/>
</dbReference>
<reference evidence="11 12" key="1">
    <citation type="submission" date="2023-05" db="EMBL/GenBank/DDBJ databases">
        <title>Streptomyces fuscus sp. nov., a brown-black pigment producing actinomyces isolated from dry sand of Sea duck farm.</title>
        <authorList>
            <person name="Xie J."/>
            <person name="Shen N."/>
        </authorList>
    </citation>
    <scope>NUCLEOTIDE SEQUENCE [LARGE SCALE GENOMIC DNA]</scope>
    <source>
        <strain evidence="11 12">CGMCC 4.1745</strain>
    </source>
</reference>
<dbReference type="PROSITE" id="PS00138">
    <property type="entry name" value="SUBTILASE_SER"/>
    <property type="match status" value="1"/>
</dbReference>
<dbReference type="PANTHER" id="PTHR43806:SF11">
    <property type="entry name" value="CEREVISIN-RELATED"/>
    <property type="match status" value="1"/>
</dbReference>
<feature type="domain" description="Peptidase S8/S53" evidence="9">
    <location>
        <begin position="204"/>
        <end position="627"/>
    </location>
</feature>
<keyword evidence="12" id="KW-1185">Reference proteome</keyword>
<dbReference type="InterPro" id="IPR023827">
    <property type="entry name" value="Peptidase_S8_Asp-AS"/>
</dbReference>
<evidence type="ECO:0000256" key="8">
    <source>
        <dbReference type="SAM" id="SignalP"/>
    </source>
</evidence>
<keyword evidence="8" id="KW-0732">Signal</keyword>
<evidence type="ECO:0000256" key="2">
    <source>
        <dbReference type="ARBA" id="ARBA00022670"/>
    </source>
</evidence>
<evidence type="ECO:0000259" key="10">
    <source>
        <dbReference type="Pfam" id="PF04151"/>
    </source>
</evidence>
<dbReference type="InterPro" id="IPR050131">
    <property type="entry name" value="Peptidase_S8_subtilisin-like"/>
</dbReference>
<keyword evidence="2 5" id="KW-0645">Protease</keyword>
<comment type="similarity">
    <text evidence="1 5 6">Belongs to the peptidase S8 family.</text>
</comment>
<dbReference type="PROSITE" id="PS51318">
    <property type="entry name" value="TAT"/>
    <property type="match status" value="1"/>
</dbReference>
<evidence type="ECO:0000313" key="11">
    <source>
        <dbReference type="EMBL" id="MDT6985927.1"/>
    </source>
</evidence>
<dbReference type="EMBL" id="JASKMA010000015">
    <property type="protein sequence ID" value="MDT6985927.1"/>
    <property type="molecule type" value="Genomic_DNA"/>
</dbReference>
<evidence type="ECO:0000256" key="6">
    <source>
        <dbReference type="RuleBase" id="RU003355"/>
    </source>
</evidence>
<keyword evidence="3 5" id="KW-0378">Hydrolase</keyword>
<dbReference type="Proteomes" id="UP001249760">
    <property type="component" value="Unassembled WGS sequence"/>
</dbReference>
<feature type="active site" description="Charge relay system" evidence="5">
    <location>
        <position position="589"/>
    </location>
</feature>
<evidence type="ECO:0000256" key="7">
    <source>
        <dbReference type="SAM" id="MobiDB-lite"/>
    </source>
</evidence>
<dbReference type="Pfam" id="PF04151">
    <property type="entry name" value="PPC"/>
    <property type="match status" value="1"/>
</dbReference>
<comment type="caution">
    <text evidence="11">The sequence shown here is derived from an EMBL/GenBank/DDBJ whole genome shotgun (WGS) entry which is preliminary data.</text>
</comment>
<dbReference type="Gene3D" id="2.60.120.380">
    <property type="match status" value="1"/>
</dbReference>
<evidence type="ECO:0000259" key="9">
    <source>
        <dbReference type="Pfam" id="PF00082"/>
    </source>
</evidence>
<dbReference type="InterPro" id="IPR006311">
    <property type="entry name" value="TAT_signal"/>
</dbReference>
<protein>
    <submittedName>
        <fullName evidence="11">S8 family serine peptidase</fullName>
    </submittedName>
</protein>
<evidence type="ECO:0000256" key="1">
    <source>
        <dbReference type="ARBA" id="ARBA00011073"/>
    </source>
</evidence>
<proteinExistence type="inferred from homology"/>
<dbReference type="InterPro" id="IPR000209">
    <property type="entry name" value="Peptidase_S8/S53_dom"/>
</dbReference>
<accession>A0ABU3JVL7</accession>
<dbReference type="SUPFAM" id="SSF52743">
    <property type="entry name" value="Subtilisin-like"/>
    <property type="match status" value="1"/>
</dbReference>
<organism evidence="11 12">
    <name type="scientific">Streptomyces lusitanus</name>
    <dbReference type="NCBI Taxonomy" id="68232"/>
    <lineage>
        <taxon>Bacteria</taxon>
        <taxon>Bacillati</taxon>
        <taxon>Actinomycetota</taxon>
        <taxon>Actinomycetes</taxon>
        <taxon>Kitasatosporales</taxon>
        <taxon>Streptomycetaceae</taxon>
        <taxon>Streptomyces</taxon>
    </lineage>
</organism>
<feature type="signal peptide" evidence="8">
    <location>
        <begin position="1"/>
        <end position="40"/>
    </location>
</feature>
<dbReference type="InterPro" id="IPR023828">
    <property type="entry name" value="Peptidase_S8_Ser-AS"/>
</dbReference>
<feature type="compositionally biased region" description="Low complexity" evidence="7">
    <location>
        <begin position="151"/>
        <end position="160"/>
    </location>
</feature>
<dbReference type="InterPro" id="IPR007280">
    <property type="entry name" value="Peptidase_C_arc/bac"/>
</dbReference>
<dbReference type="PROSITE" id="PS00136">
    <property type="entry name" value="SUBTILASE_ASP"/>
    <property type="match status" value="1"/>
</dbReference>
<keyword evidence="4 5" id="KW-0720">Serine protease</keyword>
<evidence type="ECO:0000313" key="12">
    <source>
        <dbReference type="Proteomes" id="UP001249760"/>
    </source>
</evidence>
<feature type="active site" description="Charge relay system" evidence="5">
    <location>
        <position position="213"/>
    </location>
</feature>
<dbReference type="PROSITE" id="PS51892">
    <property type="entry name" value="SUBTILASE"/>
    <property type="match status" value="1"/>
</dbReference>
<dbReference type="PANTHER" id="PTHR43806">
    <property type="entry name" value="PEPTIDASE S8"/>
    <property type="match status" value="1"/>
</dbReference>
<dbReference type="Gene3D" id="3.40.50.200">
    <property type="entry name" value="Peptidase S8/S53 domain"/>
    <property type="match status" value="2"/>
</dbReference>
<evidence type="ECO:0000256" key="5">
    <source>
        <dbReference type="PROSITE-ProRule" id="PRU01240"/>
    </source>
</evidence>
<dbReference type="PRINTS" id="PR00723">
    <property type="entry name" value="SUBTILISIN"/>
</dbReference>
<gene>
    <name evidence="11" type="ORF">QNO04_20950</name>
</gene>
<feature type="domain" description="Peptidase C-terminal archaeal/bacterial" evidence="10">
    <location>
        <begin position="951"/>
        <end position="1019"/>
    </location>
</feature>
<dbReference type="InterPro" id="IPR015500">
    <property type="entry name" value="Peptidase_S8_subtilisin-rel"/>
</dbReference>
<sequence length="1104" mass="114531">MTNSPQRAPISGTRRAARIAVAAGLVAALSAAGPVPLALAADGPAAAPADADVKSAPDKLGSHDAELLADAKAEGAKHVTMMIATAPGKTAQVTEEIEDVKGASVGRLDDKLGYVRATVPTGKADAAIAAAAKLSSVHGVDLREEILLDDPTPAADTTKAAEGKGAGARKYPAPDRGTPPKNPYNPSFETGAVDFVKKNPKADGRGVTIGILDSGVDLGHPALQRTTTGERKIVDWVTATDPIVDGDQTWRPMVNAVSGPAFTYGGATWKAPQGSYQVSLFRESYTAGGDAAGDANRDGDTTDVWGVLYDPAAGTVRVDLNNNQDFADDTPMKPYKDGFQVGYFGTDDPKTDVAERQPFVVEIRKDVPMDPYGGDWTGKKADFVNIGVIESEHGTHVAGITAANGLFGGRMDGAAPGAKIVSSRACTWSGGCTNVALTEGMIDLVTERGVDIVNMSIGGLPALNDGNNARAELYTRLIDTYGVQLVISAGNSGPGANTIGDPGLADKVISVGASVSKETWAANYGSEVKTEYAMMPFSSRGPREDGGFTPTLTAPGAAINTIQTWMPGAPVAEAGYDLPAGYGMLQGTSMASPQAAGASALLLSAAKQKHVELTPATLRTALTSTARHIKGVQAYEEGAGLIDVVDAWKAIRDGATAHEYTVKAPVDTAIDQFLKTPGYGTGLYDREGGLKAGQKKTYDITVTRTSGPDRAVRHELDLANNADRTFRILGDDRVWLPLNKPVTVKVQAQSRSAGVKSAILEVDDPRTEGVDRQILTTVVVSTPLNYTHSVKGTAQRNDTTSYFVTVPEGAKTLEVAMSGLKDGSQTRFIAIHPYGVPSDSTSTPDCYNNYNDGNGCRPDVRSYPDPQPGVWEIEVEARRTSPLLDNPYKLDVAVLGAAFDPETVTVPEAKVGTPAAVDWTVTNEAAAIDGKLVGGPLGSSKTTRPSIASGDVHTTTVEVPEGAASLDVSIGNVSDTAADLDLTVYDAAGAQVAQSADGDSEESVSLAAPKAGTYTIEVVGYAVPAGTTEYDYLDVFFSPTLGTVTVDGSAPVKLGTGAKATVSGEVTVAAAAPEGRAFFGRVQLVNARGTVAGVGNVAIEKVVP</sequence>
<feature type="chain" id="PRO_5045924538" evidence="8">
    <location>
        <begin position="41"/>
        <end position="1104"/>
    </location>
</feature>
<dbReference type="Pfam" id="PF00082">
    <property type="entry name" value="Peptidase_S8"/>
    <property type="match status" value="1"/>
</dbReference>
<feature type="active site" description="Charge relay system" evidence="5">
    <location>
        <position position="393"/>
    </location>
</feature>
<name>A0ABU3JVL7_9ACTN</name>
<evidence type="ECO:0000256" key="4">
    <source>
        <dbReference type="ARBA" id="ARBA00022825"/>
    </source>
</evidence>
<evidence type="ECO:0000256" key="3">
    <source>
        <dbReference type="ARBA" id="ARBA00022801"/>
    </source>
</evidence>